<dbReference type="EMBL" id="OU896718">
    <property type="protein sequence ID" value="CAH1119280.1"/>
    <property type="molecule type" value="Genomic_DNA"/>
</dbReference>
<dbReference type="PANTHER" id="PTHR28358">
    <property type="entry name" value="TRANSMEMBRANE PROTEIN 127"/>
    <property type="match status" value="1"/>
</dbReference>
<feature type="transmembrane region" description="Helical" evidence="1">
    <location>
        <begin position="168"/>
        <end position="193"/>
    </location>
</feature>
<evidence type="ECO:0000256" key="1">
    <source>
        <dbReference type="SAM" id="Phobius"/>
    </source>
</evidence>
<dbReference type="GO" id="GO:0008285">
    <property type="term" value="P:negative regulation of cell population proliferation"/>
    <property type="evidence" value="ECO:0007669"/>
    <property type="project" value="InterPro"/>
</dbReference>
<dbReference type="Proteomes" id="UP001153737">
    <property type="component" value="Chromosome 12"/>
</dbReference>
<protein>
    <recommendedName>
        <fullName evidence="2">Transmembrane protein 127 transmembrane region domain-containing protein</fullName>
    </recommendedName>
</protein>
<feature type="transmembrane region" description="Helical" evidence="1">
    <location>
        <begin position="124"/>
        <end position="148"/>
    </location>
</feature>
<dbReference type="GO" id="GO:0032007">
    <property type="term" value="P:negative regulation of TOR signaling"/>
    <property type="evidence" value="ECO:0007669"/>
    <property type="project" value="InterPro"/>
</dbReference>
<dbReference type="InterPro" id="IPR046795">
    <property type="entry name" value="TMEM127_TM"/>
</dbReference>
<dbReference type="OrthoDB" id="10030622at2759"/>
<keyword evidence="1" id="KW-1133">Transmembrane helix</keyword>
<feature type="transmembrane region" description="Helical" evidence="1">
    <location>
        <begin position="21"/>
        <end position="40"/>
    </location>
</feature>
<evidence type="ECO:0000313" key="4">
    <source>
        <dbReference type="Proteomes" id="UP001153737"/>
    </source>
</evidence>
<dbReference type="InterPro" id="IPR033331">
    <property type="entry name" value="TMEM127"/>
</dbReference>
<keyword evidence="4" id="KW-1185">Reference proteome</keyword>
<keyword evidence="1" id="KW-0472">Membrane</keyword>
<dbReference type="AlphaFoldDB" id="A0A9P0DFH3"/>
<evidence type="ECO:0000259" key="2">
    <source>
        <dbReference type="Pfam" id="PF20517"/>
    </source>
</evidence>
<sequence length="234" mass="26762">MSQRILTHMAQWVHPKDDETNVTIATFHLITITLISMSLVDLTWFTISGDVCVPYLTLGQFFWFGLSHNNDIDYTNYDCISAEIVNMMRIMILFCFMTIIFALIGFFLEICGPRNIVYQSLRKYAVMGTCTVIFILTIIGFSYYTIILLEESLNKYYPKYETSVSYGIGFYLLGASGVFTSCGIVYSLIISYYNSPYLRDDDRCILDAFDDGLDTFYSPTPPPPYSILPPPYTP</sequence>
<dbReference type="GO" id="GO:0016020">
    <property type="term" value="C:membrane"/>
    <property type="evidence" value="ECO:0007669"/>
    <property type="project" value="TreeGrafter"/>
</dbReference>
<proteinExistence type="predicted"/>
<dbReference type="Pfam" id="PF20517">
    <property type="entry name" value="TMEM127"/>
    <property type="match status" value="1"/>
</dbReference>
<evidence type="ECO:0000313" key="3">
    <source>
        <dbReference type="EMBL" id="CAH1119280.1"/>
    </source>
</evidence>
<gene>
    <name evidence="3" type="ORF">PHAECO_LOCUS3298</name>
</gene>
<organism evidence="3 4">
    <name type="scientific">Phaedon cochleariae</name>
    <name type="common">Mustard beetle</name>
    <dbReference type="NCBI Taxonomy" id="80249"/>
    <lineage>
        <taxon>Eukaryota</taxon>
        <taxon>Metazoa</taxon>
        <taxon>Ecdysozoa</taxon>
        <taxon>Arthropoda</taxon>
        <taxon>Hexapoda</taxon>
        <taxon>Insecta</taxon>
        <taxon>Pterygota</taxon>
        <taxon>Neoptera</taxon>
        <taxon>Endopterygota</taxon>
        <taxon>Coleoptera</taxon>
        <taxon>Polyphaga</taxon>
        <taxon>Cucujiformia</taxon>
        <taxon>Chrysomeloidea</taxon>
        <taxon>Chrysomelidae</taxon>
        <taxon>Chrysomelinae</taxon>
        <taxon>Chrysomelini</taxon>
        <taxon>Phaedon</taxon>
    </lineage>
</organism>
<keyword evidence="1" id="KW-0812">Transmembrane</keyword>
<reference evidence="3" key="2">
    <citation type="submission" date="2022-10" db="EMBL/GenBank/DDBJ databases">
        <authorList>
            <consortium name="ENA_rothamsted_submissions"/>
            <consortium name="culmorum"/>
            <person name="King R."/>
        </authorList>
    </citation>
    <scope>NUCLEOTIDE SEQUENCE</scope>
</reference>
<feature type="domain" description="Transmembrane protein 127 transmembrane region" evidence="2">
    <location>
        <begin position="79"/>
        <end position="188"/>
    </location>
</feature>
<feature type="transmembrane region" description="Helical" evidence="1">
    <location>
        <begin position="90"/>
        <end position="112"/>
    </location>
</feature>
<name>A0A9P0DFH3_PHACE</name>
<reference evidence="3" key="1">
    <citation type="submission" date="2022-01" db="EMBL/GenBank/DDBJ databases">
        <authorList>
            <person name="King R."/>
        </authorList>
    </citation>
    <scope>NUCLEOTIDE SEQUENCE</scope>
</reference>
<accession>A0A9P0DFH3</accession>
<dbReference type="PANTHER" id="PTHR28358:SF1">
    <property type="entry name" value="TRANSMEMBRANE PROTEIN 127"/>
    <property type="match status" value="1"/>
</dbReference>